<feature type="domain" description="TNFR-Cys" evidence="4">
    <location>
        <begin position="1268"/>
        <end position="1300"/>
    </location>
</feature>
<evidence type="ECO:0000256" key="3">
    <source>
        <dbReference type="SAM" id="Phobius"/>
    </source>
</evidence>
<dbReference type="InterPro" id="IPR001368">
    <property type="entry name" value="TNFR/NGFR_Cys_rich_reg"/>
</dbReference>
<dbReference type="InterPro" id="IPR011641">
    <property type="entry name" value="Tyr-kin_ephrin_A/B_rcpt-like"/>
</dbReference>
<evidence type="ECO:0000313" key="6">
    <source>
        <dbReference type="Proteomes" id="UP000001307"/>
    </source>
</evidence>
<proteinExistence type="predicted"/>
<gene>
    <name evidence="5" type="ORF">GSOID_T00010670001</name>
</gene>
<feature type="coiled-coil region" evidence="1">
    <location>
        <begin position="4147"/>
        <end position="4174"/>
    </location>
</feature>
<feature type="domain" description="TNFR-Cys" evidence="4">
    <location>
        <begin position="186"/>
        <end position="220"/>
    </location>
</feature>
<dbReference type="Gene3D" id="2.10.50.10">
    <property type="entry name" value="Tumor Necrosis Factor Receptor, subunit A, domain 2"/>
    <property type="match status" value="6"/>
</dbReference>
<dbReference type="Pfam" id="PF07699">
    <property type="entry name" value="Ephrin_rec_like"/>
    <property type="match status" value="1"/>
</dbReference>
<feature type="transmembrane region" description="Helical" evidence="3">
    <location>
        <begin position="3984"/>
        <end position="4004"/>
    </location>
</feature>
<keyword evidence="6" id="KW-1185">Reference proteome</keyword>
<name>E4XGQ6_OIKDI</name>
<keyword evidence="1" id="KW-0175">Coiled coil</keyword>
<feature type="domain" description="TNFR-Cys" evidence="4">
    <location>
        <begin position="3564"/>
        <end position="3598"/>
    </location>
</feature>
<dbReference type="Proteomes" id="UP000001307">
    <property type="component" value="Unassembled WGS sequence"/>
</dbReference>
<accession>E4XGQ6</accession>
<feature type="region of interest" description="Disordered" evidence="2">
    <location>
        <begin position="4325"/>
        <end position="4348"/>
    </location>
</feature>
<evidence type="ECO:0000313" key="5">
    <source>
        <dbReference type="EMBL" id="CBY09854.1"/>
    </source>
</evidence>
<dbReference type="InterPro" id="IPR009030">
    <property type="entry name" value="Growth_fac_rcpt_cys_sf"/>
</dbReference>
<feature type="domain" description="TNFR-Cys" evidence="4">
    <location>
        <begin position="1886"/>
        <end position="1919"/>
    </location>
</feature>
<evidence type="ECO:0000256" key="2">
    <source>
        <dbReference type="SAM" id="MobiDB-lite"/>
    </source>
</evidence>
<feature type="non-terminal residue" evidence="5">
    <location>
        <position position="1"/>
    </location>
</feature>
<dbReference type="SUPFAM" id="SSF57184">
    <property type="entry name" value="Growth factor receptor domain"/>
    <property type="match status" value="6"/>
</dbReference>
<dbReference type="OrthoDB" id="439917at2759"/>
<dbReference type="SMART" id="SM01411">
    <property type="entry name" value="Ephrin_rec_like"/>
    <property type="match status" value="47"/>
</dbReference>
<evidence type="ECO:0000259" key="4">
    <source>
        <dbReference type="SMART" id="SM00208"/>
    </source>
</evidence>
<feature type="domain" description="TNFR-Cys" evidence="4">
    <location>
        <begin position="3619"/>
        <end position="3652"/>
    </location>
</feature>
<dbReference type="SMART" id="SM00208">
    <property type="entry name" value="TNFR"/>
    <property type="match status" value="10"/>
</dbReference>
<keyword evidence="3" id="KW-0812">Transmembrane</keyword>
<feature type="domain" description="TNFR-Cys" evidence="4">
    <location>
        <begin position="920"/>
        <end position="958"/>
    </location>
</feature>
<feature type="domain" description="TNFR-Cys" evidence="4">
    <location>
        <begin position="1118"/>
        <end position="1161"/>
    </location>
</feature>
<dbReference type="PANTHER" id="PTHR46104:SF1">
    <property type="entry name" value="GENE 9195-RELATED"/>
    <property type="match status" value="1"/>
</dbReference>
<protein>
    <recommendedName>
        <fullName evidence="4">TNFR-Cys domain-containing protein</fullName>
    </recommendedName>
</protein>
<organism evidence="5">
    <name type="scientific">Oikopleura dioica</name>
    <name type="common">Tunicate</name>
    <dbReference type="NCBI Taxonomy" id="34765"/>
    <lineage>
        <taxon>Eukaryota</taxon>
        <taxon>Metazoa</taxon>
        <taxon>Chordata</taxon>
        <taxon>Tunicata</taxon>
        <taxon>Appendicularia</taxon>
        <taxon>Copelata</taxon>
        <taxon>Oikopleuridae</taxon>
        <taxon>Oikopleura</taxon>
    </lineage>
</organism>
<keyword evidence="3" id="KW-0472">Membrane</keyword>
<feature type="domain" description="TNFR-Cys" evidence="4">
    <location>
        <begin position="432"/>
        <end position="472"/>
    </location>
</feature>
<dbReference type="InParanoid" id="E4XGQ6"/>
<keyword evidence="3" id="KW-1133">Transmembrane helix</keyword>
<sequence length="4348" mass="462436">PPLVLPPAGQGFPVIEVPSCEFDHVSLGNYTCNAYKECEPGRYCVTGSHEQALCPVSTYQPFPRAKTLDECAPCKSGNYCDDPGLAEPKPCPEGFYCEFNVSTYLNTPCPPGTYGVSKSLRSKYECPLCGGGLFCSGEVNGNIVDGPQSCDPGFYCSQGAPAPNKDDCEALLLSNSVPGVQCPVICPQGAYCPKESFTPLPCDEGTYTTSPGKSDKSTDCVLCKPGHFCSGEVLYDSSSGNVFYDGTSGQCEGGYFCEKGNVRSNGKISGRDTSPCGEGKRCPVESAAEIACTVGSYQEYELGAVCESCPPGHKCLASGGTIDPVICENGEYCNTTVVDCPAGTYLNVSLLYDSAIISPFTMGGITEDECKACPIGSYCPIARTSNPTDCEEGFACLGSQITTDTDKTSYSTECPEGFVCGPGTGSKYEVPCELGTYNNNQGVSDNCLPCTAGKVCDKFATVGDTNVTFVDCPAGYFCPEGACKIVPTADSTNINYPCENEIFECTKGYHCPTNSPEAVECPAGTYSDRRLLSECFDCEPGFYCPGSAFSSQFSSYEDCLNTTNCRLPCPPGSYCDTAGMSAPEPCEVGFNNPYEGAIECLPCKAGKACPTTGIANPTENIEAGYYSISGAESKTPPASSDVHGPCTNGYICGIGQTLPEPCSEGEESESNSMSTTCIACGKGNFCPKKATESTAGLPCLDGFSCKSGCISGNTVGNYDDTNIDDDCSVCKIGDKCEKGIFENCANQYQPSYGQSTCLPCPAGKDCNIGKAADCPAGYYCESGNGKAECAVNTFAEVTGLQKSSECSPCPPGFDCTNDAKPFDTYPTTPCPSGNTCSGGTNPAQCSTGSTTYCPQGSISVVEIPTGSLGVSTDAGSLIDCDEDNFCTANQPEKCEDTYYCPKGTPYKIPCGRPGTSCFKCPENFYCPYDASQNECLPGFLCPENTAVPTELCPVGAICNKGLATDCNGAEYNPAKGQSECIECPAGADCSSTGQFNVVPTPCPGGSFCGFGNATESCAAGSYGTNLSTGAQKQEDCHECPYGKYCTGGADNTSCTKNGKECLIGSATDSPDPCPEGHICILGKKELCPSGEYPDSGSISCSDCSSGDYCPGDGSSNDCKEGYFCPAGSDTLRPDNLCPVGKVCPDGSEVAGDCSAGEKTIELGSEVCIECAAGYYCASGSSEVECAEGKVCAPGSENQSVTCVDGYSSSVTGLTDQAECQQCEVGTFCKDGQKQSCSVGCDCQAGSDSDCSNNCPSGSECSTSTALPCPPGHFNSNSGTVSSCSPCINGKYQDEHGKSDCISSCADGFYCLSGAKSEYPSRLNETDFGICPKGHYCISGGKEKCQEGTYQDREGQNVCFDCPAGYYCDEEGLEDYVDYPCPIGKFCGRKVLIPLDCPAGKYRTTVGARSADECQLCEPGKACPGLNVVQDCPAGYYCFVGAKIGSEPEPFDATIFIDIDGTSSLTVGKCPVGHYCPAGTALPKSCPAGYYCDIEGMSATDANKKCLAGMYCISGAKDNSATVIEGHKIECPEGFYCPEGTEYPKMCPSRTYRNIKGGTDESNRGKLTCNTCPSGYFCKENSSIGIFSPASCPEGTYCRAGSSSTTNCPVGTFGLTQNLQTESQCTDCLAGYYCGSEGITQADVLAAECNAGYLCKPGSAGINGESSKWIRHIPGIVNRVLMAKLVVVDKFQSFVLKEISALMKLVRFLVQQALITPIWERFCPLNVPIKIFPIFKPALLTKMCVLRALQVIIVLRGLHYRHPVMLVFIVTKIQVIRQKIFCPAGNYCPIGTANPVPCPVGTYIDETEAQALVDCKLCPPKKFCDSTGISQTFSLIDCQEGYFCGAGSPSRTPEVLVDNSNTTGEYYGPCVEGQYCPSGNNAAPIECPPGEFNQLIHQGKCSKCPAGYECLGSDNPPTPCSVGYYCPTSEALPQMCPDGKFNPSTLGYLEKTHCQECPDGKICNGEGQADPAECPAASYCRDGNKNTCESDKLCESVDQGYEKDCPYGSQCASSTAGPCVAGSYCENSTAIECGPGTYCSSANEKYPTMCLPGSTSTATGATSNVCGDCTNGYCPQYGNSDDTAHTVSDGFYCDATSPCGATSTPNSCEPGFICKAGFKSGCSGVTEFQSTSEQSECLSCGAGFTCATSIEREECEEGTYCAADINIKEKCTAGTLGFVSGGASQEDACRICPPGYTCNSPGLILSDLPTITCPEGEYCEAGIRYASGLKADTDCESCPENRFCPRSGLSEIDDFECLAGYDCSSVVGNYQPNRNDTICPAGQYCEQSKPAADCPADFYLDRIGATKQEDCDVCPAGKDCSKETGIDKSLDSLDPCPSGSYCPGSKTLSCNTDNNYGVCDTTGLTDPIPCSDGTKLEGGVCDSCLAGTKCYLGMQSNIITNIEANCDAGFYCESNTTRLGEPCPSSTYSSSENAQSDSTCEACTEGSFCVGLGQTIITGACEEGYWCSGGNESPRPEEESDGFSTIGDACKPGEECNTISPTLCAKGSYQSDFRKASCEPCPAGFYCDELGTDVPKECPQGYYCLEGTQDTGIICPSGSTGSRPGLEKEGDCTPCAAGKFCNSTYPDGELCDPGYYCSGGSSIPNPCQVDDCDNITEYEPTCWDDLSLSDTVGGICVPGYYCKAGSARPRPCDAGSSCSKAGLNATDGGCEPGYYCPTGSTSPKDKDCIPGHYCEANSAYPEPCPPGTYDNTKLEASTERTNISICIENTGVSGQAFEGWGNTYLTGVDCEAGWYCEKGAYNRYGDLCTRHHYCPNATYLPIPCPTGQWQPNAGSVICTDCPAGWFCNETDIGLSRREPPAAEEYPKPCEVGYYCPAGTLEQVECPPGTYGNRSRLASEDDCVACPPGYFCDGGVIVDMCRPGTFCTGGQGPDYAPGLSYFLDITDSQRPQYQYPVNSSGICITGTYCPEGSHAPIPCPPGYFGSGSNNSDFNSACEPVGEGSYVGVEGGNNDTVSECQSRFHCQGRAKLSRPYDDAVNANLGGRVCQAGHKCENGRMDQCVEGSFQGDEGQLDCLECTPGFLCPTTGVILPDVCPEGSYCGSGSTNGTECDINFFNPVDRQSDPSSCYPCKGGYNCNGGNNVDVCELRYYCPEGQGEKLCPRAANVAGPCEGGYYCNGNVTDPRPSQDKCEQGEACPIGAVEPELCNNGTYAPLDLHGRMRVMPCWLLLRRQKCNEDGEGNIIHKNKFGYCEPGSPLPVRCPRGSLVKGYPQLFDSTECEPCPTGSYCEDGDIAGVCAEGTFCLASSGNQNPSDKFFDENILSDSAVCDTDQSNGCAGKCPPGYLCEEGTILPIPCPQGQKHDGKYGSLFTKDPVCVSTSEGEFGVQGYFDSSGAPYLCPEGYYCPGLDSTNTTDPIPCPEGTFMNSTGATTACVNCSAGYDCTELGLRNFETFICPPGHICLEGEGREMCPNATWRADVGGKIDIIGDEDGCDLCPEGEYCPDNVINDAGVPCPPGITCEEGSDSPTELCPAGYYCPESSYHERFPCSAGFYCEDGSWNETVCEFPYYCPPQTGKEFGKTCDLGHGALAGLNRTNEAEFCQLCPAGTYRSREEQPECEPCPAGMSCPVGTGQDPREPILCPIGHYCPTGNPLGRPIPCPSGTFSNEVGAQQEACQACPVDTYNNVEGQAACRLCGTASIAREGSTECQCIGSNRIFQFSDGSCICKQGYESHGYIETDDETEVNKKSDCVAIVNDRCDDGFVRDAFTRECITVGDANKNCEESGLVCSTGSAFFDQNYGTCFCPIVDAVEDIPGCCYIPQASVDVATGQLTIDGEEIYDVYGLSPVNKTSAFTVSLSDSGVFAELPVNGSVRSRRQAELASSEQIQQPAICVIPGEMVLFELKIENPRSDSFYPKYKVGSLYNSNPEFDYGAFRTLEAVILDDASGNLNFDKFAYIFEQEGNFVFYSSQDDFSTIIIHVALEGTSCGTGTVESENIRVQPQSERTFSAFGISRTTNINLTPNWPLIASLSFTIILLILILLIFSTDRTAARALMTTVQQLLNQLNQGRVLVTEEMVDAVLQKKSDKNFGLDASEQEKIIKEEIELVEKLCTIDLDSEDELARLVKEEADLLANARDENERHEIIANYAAMKAGLQKKRRDDLDRQKIALRQRLVARRRQDLAKKGLSGLDEENDQLIKDMENKTEKMVAEERSGAIQESIIVSKQIHSDKKKRIKAVYMNKMSARVKPESKDQFVIAADNAMDEIEQDFAAKILSDLERVDESGSLEWEEMCKSMECNFASEQEIATAKANHEYQLLVEKQAILENNQTAEIDEISKTLQGLIEKYSTDPDAILNDFNQQMAELEEGSSTEKQRQNQSIQDRLREGS</sequence>
<reference evidence="5" key="1">
    <citation type="journal article" date="2010" name="Science">
        <title>Plasticity of animal genome architecture unmasked by rapid evolution of a pelagic tunicate.</title>
        <authorList>
            <person name="Denoeud F."/>
            <person name="Henriet S."/>
            <person name="Mungpakdee S."/>
            <person name="Aury J.M."/>
            <person name="Da Silva C."/>
            <person name="Brinkmann H."/>
            <person name="Mikhaleva J."/>
            <person name="Olsen L.C."/>
            <person name="Jubin C."/>
            <person name="Canestro C."/>
            <person name="Bouquet J.M."/>
            <person name="Danks G."/>
            <person name="Poulain J."/>
            <person name="Campsteijn C."/>
            <person name="Adamski M."/>
            <person name="Cross I."/>
            <person name="Yadetie F."/>
            <person name="Muffato M."/>
            <person name="Louis A."/>
            <person name="Butcher S."/>
            <person name="Tsagkogeorga G."/>
            <person name="Konrad A."/>
            <person name="Singh S."/>
            <person name="Jensen M.F."/>
            <person name="Cong E.H."/>
            <person name="Eikeseth-Otteraa H."/>
            <person name="Noel B."/>
            <person name="Anthouard V."/>
            <person name="Porcel B.M."/>
            <person name="Kachouri-Lafond R."/>
            <person name="Nishino A."/>
            <person name="Ugolini M."/>
            <person name="Chourrout P."/>
            <person name="Nishida H."/>
            <person name="Aasland R."/>
            <person name="Huzurbazar S."/>
            <person name="Westhof E."/>
            <person name="Delsuc F."/>
            <person name="Lehrach H."/>
            <person name="Reinhardt R."/>
            <person name="Weissenbach J."/>
            <person name="Roy S.W."/>
            <person name="Artiguenave F."/>
            <person name="Postlethwait J.H."/>
            <person name="Manak J.R."/>
            <person name="Thompson E.M."/>
            <person name="Jaillon O."/>
            <person name="Du Pasquier L."/>
            <person name="Boudinot P."/>
            <person name="Liberles D.A."/>
            <person name="Volff J.N."/>
            <person name="Philippe H."/>
            <person name="Lenhard B."/>
            <person name="Roest Crollius H."/>
            <person name="Wincker P."/>
            <person name="Chourrout D."/>
        </authorList>
    </citation>
    <scope>NUCLEOTIDE SEQUENCE [LARGE SCALE GENOMIC DNA]</scope>
</reference>
<evidence type="ECO:0000256" key="1">
    <source>
        <dbReference type="SAM" id="Coils"/>
    </source>
</evidence>
<dbReference type="EMBL" id="FN653049">
    <property type="protein sequence ID" value="CBY09854.1"/>
    <property type="molecule type" value="Genomic_DNA"/>
</dbReference>
<feature type="domain" description="TNFR-Cys" evidence="4">
    <location>
        <begin position="292"/>
        <end position="327"/>
    </location>
</feature>
<dbReference type="PANTHER" id="PTHR46104">
    <property type="entry name" value="GENE 9195-RELATED-RELATED"/>
    <property type="match status" value="1"/>
</dbReference>
<feature type="domain" description="TNFR-Cys" evidence="4">
    <location>
        <begin position="2755"/>
        <end position="2792"/>
    </location>
</feature>